<reference evidence="3" key="2">
    <citation type="journal article" date="2024" name="Plant">
        <title>Genomic evolution and insights into agronomic trait innovations of Sesamum species.</title>
        <authorList>
            <person name="Miao H."/>
            <person name="Wang L."/>
            <person name="Qu L."/>
            <person name="Liu H."/>
            <person name="Sun Y."/>
            <person name="Le M."/>
            <person name="Wang Q."/>
            <person name="Wei S."/>
            <person name="Zheng Y."/>
            <person name="Lin W."/>
            <person name="Duan Y."/>
            <person name="Cao H."/>
            <person name="Xiong S."/>
            <person name="Wang X."/>
            <person name="Wei L."/>
            <person name="Li C."/>
            <person name="Ma Q."/>
            <person name="Ju M."/>
            <person name="Zhao R."/>
            <person name="Li G."/>
            <person name="Mu C."/>
            <person name="Tian Q."/>
            <person name="Mei H."/>
            <person name="Zhang T."/>
            <person name="Gao T."/>
            <person name="Zhang H."/>
        </authorList>
    </citation>
    <scope>NUCLEOTIDE SEQUENCE</scope>
    <source>
        <strain evidence="3">KEN1</strain>
    </source>
</reference>
<dbReference type="InterPro" id="IPR004242">
    <property type="entry name" value="Transposase_21"/>
</dbReference>
<feature type="region of interest" description="Disordered" evidence="1">
    <location>
        <begin position="1"/>
        <end position="21"/>
    </location>
</feature>
<dbReference type="Pfam" id="PF13952">
    <property type="entry name" value="DUF4216"/>
    <property type="match status" value="1"/>
</dbReference>
<evidence type="ECO:0000313" key="3">
    <source>
        <dbReference type="EMBL" id="KAL0434254.1"/>
    </source>
</evidence>
<comment type="caution">
    <text evidence="3">The sequence shown here is derived from an EMBL/GenBank/DDBJ whole genome shotgun (WGS) entry which is preliminary data.</text>
</comment>
<dbReference type="AlphaFoldDB" id="A0AAW2VX57"/>
<gene>
    <name evidence="3" type="ORF">Slati_2759700</name>
</gene>
<reference evidence="3" key="1">
    <citation type="submission" date="2020-06" db="EMBL/GenBank/DDBJ databases">
        <authorList>
            <person name="Li T."/>
            <person name="Hu X."/>
            <person name="Zhang T."/>
            <person name="Song X."/>
            <person name="Zhang H."/>
            <person name="Dai N."/>
            <person name="Sheng W."/>
            <person name="Hou X."/>
            <person name="Wei L."/>
        </authorList>
    </citation>
    <scope>NUCLEOTIDE SEQUENCE</scope>
    <source>
        <strain evidence="3">KEN1</strain>
        <tissue evidence="3">Leaf</tissue>
    </source>
</reference>
<evidence type="ECO:0000256" key="1">
    <source>
        <dbReference type="SAM" id="MobiDB-lite"/>
    </source>
</evidence>
<feature type="domain" description="DUF4216" evidence="2">
    <location>
        <begin position="325"/>
        <end position="401"/>
    </location>
</feature>
<protein>
    <recommendedName>
        <fullName evidence="2">DUF4216 domain-containing protein</fullName>
    </recommendedName>
</protein>
<accession>A0AAW2VX57</accession>
<organism evidence="3">
    <name type="scientific">Sesamum latifolium</name>
    <dbReference type="NCBI Taxonomy" id="2727402"/>
    <lineage>
        <taxon>Eukaryota</taxon>
        <taxon>Viridiplantae</taxon>
        <taxon>Streptophyta</taxon>
        <taxon>Embryophyta</taxon>
        <taxon>Tracheophyta</taxon>
        <taxon>Spermatophyta</taxon>
        <taxon>Magnoliopsida</taxon>
        <taxon>eudicotyledons</taxon>
        <taxon>Gunneridae</taxon>
        <taxon>Pentapetalae</taxon>
        <taxon>asterids</taxon>
        <taxon>lamiids</taxon>
        <taxon>Lamiales</taxon>
        <taxon>Pedaliaceae</taxon>
        <taxon>Sesamum</taxon>
    </lineage>
</organism>
<sequence>MPHLQDEQTPPAPAKEGTSTHWGDAAELNWAQRMLFDAAGQDYNQDGVPDDGRRSCPLDDGPNSYYYGGSPYDYVSGLADRFHDILHDAEQPLWNGCTTSQLAVVAELDDIDLDYCTCCGEVRYKPTRERNPNRTKTPYAVLRCLPITPRLQRLYASQATAEQMTWHANHQTEEGSMCHPSDAEAWRHFDRTHPDFATEPCNVRLGLCTDGFASHGQEQKRRICEWITRLKFSDDYASNLARYVDMEELRLHGMKRHDYHVFIQKLIPIVFREIFPESVWNALTENKPSRNDDLAMNDIRIQQSIFNFLGQDTDSDFYGILEEVIQLDYPLIPKMQIVLFKYCWVDPVRGMKVHPRYHLVDVNFKKVYQKNELFILAQQVIQVYYIEHPSMKRDKVDWMAVYKIKARRVVDESSWTGVAFQEDVPIPTPQVLTDDHNYALMTQMVYS</sequence>
<feature type="region of interest" description="Disordered" evidence="1">
    <location>
        <begin position="41"/>
        <end position="60"/>
    </location>
</feature>
<proteinExistence type="predicted"/>
<dbReference type="Pfam" id="PF02992">
    <property type="entry name" value="Transposase_21"/>
    <property type="match status" value="1"/>
</dbReference>
<dbReference type="PANTHER" id="PTHR48258">
    <property type="entry name" value="DUF4218 DOMAIN-CONTAINING PROTEIN-RELATED"/>
    <property type="match status" value="1"/>
</dbReference>
<evidence type="ECO:0000259" key="2">
    <source>
        <dbReference type="Pfam" id="PF13952"/>
    </source>
</evidence>
<dbReference type="EMBL" id="JACGWN010000009">
    <property type="protein sequence ID" value="KAL0434254.1"/>
    <property type="molecule type" value="Genomic_DNA"/>
</dbReference>
<dbReference type="PANTHER" id="PTHR48258:SF4">
    <property type="entry name" value="DUF4216 DOMAIN-CONTAINING PROTEIN"/>
    <property type="match status" value="1"/>
</dbReference>
<dbReference type="InterPro" id="IPR025312">
    <property type="entry name" value="DUF4216"/>
</dbReference>
<name>A0AAW2VX57_9LAMI</name>